<dbReference type="GO" id="GO:0005615">
    <property type="term" value="C:extracellular space"/>
    <property type="evidence" value="ECO:0007669"/>
    <property type="project" value="TreeGrafter"/>
</dbReference>
<dbReference type="EMBL" id="GECZ01014684">
    <property type="protein sequence ID" value="JAS55085.1"/>
    <property type="molecule type" value="Transcribed_RNA"/>
</dbReference>
<dbReference type="PANTHER" id="PTHR11008:SF14">
    <property type="entry name" value="CIRCADIAN CLOCK-CONTROLLED PROTEIN-LIKE PROTEIN"/>
    <property type="match status" value="1"/>
</dbReference>
<dbReference type="PANTHER" id="PTHR11008">
    <property type="entry name" value="PROTEIN TAKEOUT-LIKE PROTEIN"/>
    <property type="match status" value="1"/>
</dbReference>
<feature type="non-terminal residue" evidence="1">
    <location>
        <position position="152"/>
    </location>
</feature>
<evidence type="ECO:0000313" key="1">
    <source>
        <dbReference type="EMBL" id="JAS55085.1"/>
    </source>
</evidence>
<name>A0A1B6FY12_9HEMI</name>
<accession>A0A1B6FY12</accession>
<dbReference type="AlphaFoldDB" id="A0A1B6FY12"/>
<organism evidence="1">
    <name type="scientific">Cuerna arida</name>
    <dbReference type="NCBI Taxonomy" id="1464854"/>
    <lineage>
        <taxon>Eukaryota</taxon>
        <taxon>Metazoa</taxon>
        <taxon>Ecdysozoa</taxon>
        <taxon>Arthropoda</taxon>
        <taxon>Hexapoda</taxon>
        <taxon>Insecta</taxon>
        <taxon>Pterygota</taxon>
        <taxon>Neoptera</taxon>
        <taxon>Paraneoptera</taxon>
        <taxon>Hemiptera</taxon>
        <taxon>Auchenorrhyncha</taxon>
        <taxon>Membracoidea</taxon>
        <taxon>Cicadellidae</taxon>
        <taxon>Cicadellinae</taxon>
        <taxon>Proconiini</taxon>
        <taxon>Cuerna</taxon>
    </lineage>
</organism>
<dbReference type="InterPro" id="IPR010562">
    <property type="entry name" value="Haemolymph_juvenile_hormone-bd"/>
</dbReference>
<dbReference type="Gene3D" id="3.15.10.30">
    <property type="entry name" value="Haemolymph juvenile hormone binding protein"/>
    <property type="match status" value="1"/>
</dbReference>
<feature type="non-terminal residue" evidence="1">
    <location>
        <position position="1"/>
    </location>
</feature>
<protein>
    <submittedName>
        <fullName evidence="1">Uncharacterized protein</fullName>
    </submittedName>
</protein>
<dbReference type="InterPro" id="IPR038606">
    <property type="entry name" value="To_sf"/>
</dbReference>
<reference evidence="1" key="1">
    <citation type="submission" date="2015-11" db="EMBL/GenBank/DDBJ databases">
        <title>De novo transcriptome assembly of four potential Pierce s Disease insect vectors from Arizona vineyards.</title>
        <authorList>
            <person name="Tassone E.E."/>
        </authorList>
    </citation>
    <scope>NUCLEOTIDE SEQUENCE</scope>
</reference>
<dbReference type="Pfam" id="PF06585">
    <property type="entry name" value="JHBP"/>
    <property type="match status" value="1"/>
</dbReference>
<proteinExistence type="predicted"/>
<gene>
    <name evidence="1" type="ORF">g.45060</name>
</gene>
<sequence>KLVDVCHKSEGANYANCLLKKIEQYRHLGYKAIPEINMPALDPLYIPRLEVNRSLDDVKIECEIKNATVYGLLGFTVSKLKVDLDNLSGEIHLKYNSTYMTSYYKVQGSLLILDMNSRGYCTGNYTNTVMKIKLKLKEVERKGVKYFEIDTI</sequence>